<feature type="domain" description="SpaA-like prealbumin fold" evidence="10">
    <location>
        <begin position="1169"/>
        <end position="1257"/>
    </location>
</feature>
<feature type="transmembrane region" description="Helical" evidence="8">
    <location>
        <begin position="1459"/>
        <end position="1477"/>
    </location>
</feature>
<evidence type="ECO:0000313" key="12">
    <source>
        <dbReference type="EMBL" id="TCQ05263.1"/>
    </source>
</evidence>
<comment type="caution">
    <text evidence="12">The sequence shown here is derived from an EMBL/GenBank/DDBJ whole genome shotgun (WGS) entry which is preliminary data.</text>
</comment>
<feature type="domain" description="SpaA-like prealbumin fold" evidence="10">
    <location>
        <begin position="1261"/>
        <end position="1348"/>
    </location>
</feature>
<dbReference type="Pfam" id="PF05737">
    <property type="entry name" value="Collagen_bind"/>
    <property type="match status" value="4"/>
</dbReference>
<evidence type="ECO:0000313" key="13">
    <source>
        <dbReference type="Proteomes" id="UP000295504"/>
    </source>
</evidence>
<dbReference type="InterPro" id="IPR008966">
    <property type="entry name" value="Adhesion_dom_sf"/>
</dbReference>
<feature type="domain" description="SDR-like Ig" evidence="11">
    <location>
        <begin position="87"/>
        <end position="164"/>
    </location>
</feature>
<keyword evidence="6" id="KW-0572">Peptidoglycan-anchor</keyword>
<gene>
    <name evidence="12" type="ORF">EDD79_100580</name>
</gene>
<dbReference type="InterPro" id="IPR041033">
    <property type="entry name" value="SpaA_PFL_dom_1"/>
</dbReference>
<dbReference type="GO" id="GO:0005518">
    <property type="term" value="F:collagen binding"/>
    <property type="evidence" value="ECO:0007669"/>
    <property type="project" value="InterPro"/>
</dbReference>
<evidence type="ECO:0000259" key="11">
    <source>
        <dbReference type="Pfam" id="PF17961"/>
    </source>
</evidence>
<feature type="domain" description="Collagen binding" evidence="9">
    <location>
        <begin position="729"/>
        <end position="850"/>
    </location>
</feature>
<evidence type="ECO:0000256" key="1">
    <source>
        <dbReference type="ARBA" id="ARBA00004168"/>
    </source>
</evidence>
<feature type="domain" description="Collagen binding" evidence="9">
    <location>
        <begin position="462"/>
        <end position="587"/>
    </location>
</feature>
<comment type="subcellular location">
    <subcellularLocation>
        <location evidence="1">Secreted</location>
        <location evidence="1">Cell wall</location>
        <topology evidence="1">Peptidoglycan-anchor</topology>
    </subcellularLocation>
</comment>
<feature type="domain" description="Collagen binding" evidence="9">
    <location>
        <begin position="195"/>
        <end position="284"/>
    </location>
</feature>
<evidence type="ECO:0000256" key="2">
    <source>
        <dbReference type="ARBA" id="ARBA00007257"/>
    </source>
</evidence>
<organism evidence="12 13">
    <name type="scientific">Serpentinicella alkaliphila</name>
    <dbReference type="NCBI Taxonomy" id="1734049"/>
    <lineage>
        <taxon>Bacteria</taxon>
        <taxon>Bacillati</taxon>
        <taxon>Bacillota</taxon>
        <taxon>Clostridia</taxon>
        <taxon>Peptostreptococcales</taxon>
        <taxon>Natronincolaceae</taxon>
        <taxon>Serpentinicella</taxon>
    </lineage>
</organism>
<evidence type="ECO:0000259" key="9">
    <source>
        <dbReference type="Pfam" id="PF05737"/>
    </source>
</evidence>
<dbReference type="Pfam" id="PF17802">
    <property type="entry name" value="SpaA"/>
    <property type="match status" value="5"/>
</dbReference>
<sequence length="1486" mass="165372">MSLQKKGLKRLLSFTLMIILILGLIPMEQLVAYADSDIIHFQFITNVEITDEDGNPFLGDVNKDSKLRLQYDFAIPDMETVTGSVYGITAGQKYSFSIPNEIPIKNQLNIPLEDSEGNLFGNVVIDTDNQGTITFTEFATSLSNVSGFFWVYSEFDAEKIGNDGNQDIVFDLGSGQSKVITIPFELEDEEFDIKLEKDGNYDKETNEITWTINVKPETYPIIRELDNVVIKDFIEANQVYIEGSFSIDPEVVGSFNYSEGELSFSFSEPINKTAGEEYIITFKTRPEISGFTENNQTLLFKNQALAEFEYKNNPKTSFSNEAQVDVTSDFIEKYGELSGFDNIDWTVKINNNYFTIENAKITDKLPVGLTLDELSIKVNRSEVTINNTTGPLKYDEANRVLTYEFNTTINEPQTLTYRTKVTDPTAFESNQPKTYTNEALLEGNGVPNDTKIGVGVEVPTSVIEKQALGYNSSNQEITWRITVNSNKIAMSGAVVTDSIQAGLEYVENSFEVRDNDNNIINPITGLTFIGPTAGEHGRGLITYNIPDELTVGKTVTIEFKTRVLDNNIYATNRNTNFTNRATLNYTNGPESISTATQQVRSQVISKRSLGYNYNTREIEWEITINQNKMPLTNVIVKDVIPVGHKYVVGSSTIGNEFITPNYDESSNILTYDVGNINDQKIIKFKTIVEDLSIFEDNKTITVTNTARISANEIPGEVVVTGSRNINNTVVGKKGNYTNGNNYIDWEVTVNQNSLDIENPVLEDVLQEGLFLDTESVKLFKAVRPNNGNLTKGDEIYLTADNIKYDGPSRTFEFHFNQTIDGPYILEFRTDIGDAYRNATFKNTVTFKGSRPTQDSTSSNIVVSFQIGGGGASGTLGSITIEKVDKDTNVKLVGATFQLIDTFGNVLSEKTTNSSGRLTFDRLKFRTYSIKEVSAPEGYVLIGDPYLIVINSSNKDITFTAQNSTIKGSIGFRKIDSQTKEPIEGAEFELFNEFGDSLGITTKSGIDGLVTFTDIPYGSYIIKEISPAEYYKNQVIELKANISEDEQLVYASPVGNSEVLYNVENTINTGNIKLIKVDKVNNEIKLQGALFRLFRLLGEEEILVSEIITDKDGFAIWEYVKYGKLVIREVTPPEGYYLNTSEVQIELSDDVLDGLDTLEIRFENDKIPLGNLVINKIDSYTAKPLQNVEFEIYKADDLELLVKKVVTDEGGKAEVLDLQIGDYVIREVNTPNGYHKLKADQLVTIYDNKATSITIKNDPLRSILVKKVDRNNPTIVLSGAVFTLRNENDEKVGVDLTTGPDGIAIYNLLEFGKYILKEVSAPSGYLLNNSQILITVDAESELIKVIEVENQRKSSGGGTTPPTPEPEPPIEEPETPPPTPEPPIEEPETPPPTPEPIPQFVVPPSPEEGPEVFILIDDEGIPLGKYTKKTISDGEYIYVDDNGIPLGGLNIPKTSDDTPVILWMILMALCLISSGVLFRPKKRRINS</sequence>
<keyword evidence="8" id="KW-0812">Transmembrane</keyword>
<accession>A0A4R2UC17</accession>
<comment type="similarity">
    <text evidence="2">Belongs to the serine-aspartate repeat-containing protein (SDr) family.</text>
</comment>
<evidence type="ECO:0000256" key="5">
    <source>
        <dbReference type="ARBA" id="ARBA00022729"/>
    </source>
</evidence>
<feature type="region of interest" description="Disordered" evidence="7">
    <location>
        <begin position="1348"/>
        <end position="1403"/>
    </location>
</feature>
<feature type="compositionally biased region" description="Pro residues" evidence="7">
    <location>
        <begin position="1388"/>
        <end position="1403"/>
    </location>
</feature>
<name>A0A4R2UC17_9FIRM</name>
<evidence type="ECO:0000256" key="4">
    <source>
        <dbReference type="ARBA" id="ARBA00022525"/>
    </source>
</evidence>
<dbReference type="RefSeq" id="WP_165913622.1">
    <property type="nucleotide sequence ID" value="NZ_CP058648.1"/>
</dbReference>
<keyword evidence="5" id="KW-0732">Signal</keyword>
<proteinExistence type="inferred from homology"/>
<dbReference type="Gene3D" id="2.60.40.740">
    <property type="match status" value="5"/>
</dbReference>
<reference evidence="12 13" key="1">
    <citation type="submission" date="2019-03" db="EMBL/GenBank/DDBJ databases">
        <title>Genomic Encyclopedia of Type Strains, Phase IV (KMG-IV): sequencing the most valuable type-strain genomes for metagenomic binning, comparative biology and taxonomic classification.</title>
        <authorList>
            <person name="Goeker M."/>
        </authorList>
    </citation>
    <scope>NUCLEOTIDE SEQUENCE [LARGE SCALE GENOMIC DNA]</scope>
    <source>
        <strain evidence="12 13">DSM 100013</strain>
    </source>
</reference>
<dbReference type="PANTHER" id="PTHR36108">
    <property type="entry name" value="COLOSSIN-B-RELATED"/>
    <property type="match status" value="1"/>
</dbReference>
<feature type="domain" description="SpaA-like prealbumin fold" evidence="10">
    <location>
        <begin position="1069"/>
        <end position="1149"/>
    </location>
</feature>
<dbReference type="Pfam" id="PF17961">
    <property type="entry name" value="Big_8"/>
    <property type="match status" value="1"/>
</dbReference>
<evidence type="ECO:0000256" key="8">
    <source>
        <dbReference type="SAM" id="Phobius"/>
    </source>
</evidence>
<keyword evidence="3" id="KW-0134">Cell wall</keyword>
<dbReference type="InterPro" id="IPR041171">
    <property type="entry name" value="SDR_Ig"/>
</dbReference>
<keyword evidence="8" id="KW-1133">Transmembrane helix</keyword>
<evidence type="ECO:0000256" key="7">
    <source>
        <dbReference type="SAM" id="MobiDB-lite"/>
    </source>
</evidence>
<dbReference type="Proteomes" id="UP000295504">
    <property type="component" value="Unassembled WGS sequence"/>
</dbReference>
<evidence type="ECO:0000259" key="10">
    <source>
        <dbReference type="Pfam" id="PF17802"/>
    </source>
</evidence>
<feature type="domain" description="SpaA-like prealbumin fold" evidence="10">
    <location>
        <begin position="967"/>
        <end position="1045"/>
    </location>
</feature>
<feature type="domain" description="Collagen binding" evidence="9">
    <location>
        <begin position="330"/>
        <end position="444"/>
    </location>
</feature>
<evidence type="ECO:0000256" key="3">
    <source>
        <dbReference type="ARBA" id="ARBA00022512"/>
    </source>
</evidence>
<dbReference type="NCBIfam" id="TIGR01451">
    <property type="entry name" value="B_ant_repeat"/>
    <property type="match status" value="2"/>
</dbReference>
<dbReference type="Gene3D" id="2.60.40.1280">
    <property type="match status" value="1"/>
</dbReference>
<keyword evidence="13" id="KW-1185">Reference proteome</keyword>
<dbReference type="EMBL" id="SLYC01000005">
    <property type="protein sequence ID" value="TCQ05263.1"/>
    <property type="molecule type" value="Genomic_DNA"/>
</dbReference>
<keyword evidence="8" id="KW-0472">Membrane</keyword>
<dbReference type="GO" id="GO:0007155">
    <property type="term" value="P:cell adhesion"/>
    <property type="evidence" value="ECO:0007669"/>
    <property type="project" value="InterPro"/>
</dbReference>
<dbReference type="SUPFAM" id="SSF49401">
    <property type="entry name" value="Bacterial adhesins"/>
    <property type="match status" value="6"/>
</dbReference>
<dbReference type="InterPro" id="IPR008456">
    <property type="entry name" value="Collagen-bd_dom"/>
</dbReference>
<dbReference type="PANTHER" id="PTHR36108:SF13">
    <property type="entry name" value="COLOSSIN-B-RELATED"/>
    <property type="match status" value="1"/>
</dbReference>
<dbReference type="SUPFAM" id="SSF49478">
    <property type="entry name" value="Cna protein B-type domain"/>
    <property type="match status" value="4"/>
</dbReference>
<evidence type="ECO:0000256" key="6">
    <source>
        <dbReference type="ARBA" id="ARBA00023088"/>
    </source>
</evidence>
<feature type="domain" description="SpaA-like prealbumin fold" evidence="10">
    <location>
        <begin position="876"/>
        <end position="963"/>
    </location>
</feature>
<keyword evidence="4" id="KW-0964">Secreted</keyword>
<protein>
    <submittedName>
        <fullName evidence="12">Putative repeat protein (TIGR01451 family)</fullName>
    </submittedName>
</protein>
<dbReference type="InterPro" id="IPR011252">
    <property type="entry name" value="Fibrogen-bd_dom1"/>
</dbReference>
<dbReference type="InterPro" id="IPR047589">
    <property type="entry name" value="DUF11_rpt"/>
</dbReference>
<dbReference type="InterPro" id="IPR013783">
    <property type="entry name" value="Ig-like_fold"/>
</dbReference>
<dbReference type="Gene3D" id="2.60.40.10">
    <property type="entry name" value="Immunoglobulins"/>
    <property type="match status" value="5"/>
</dbReference>